<organism evidence="2 3">
    <name type="scientific">Bifidobacterium santillanense</name>
    <dbReference type="NCBI Taxonomy" id="2809028"/>
    <lineage>
        <taxon>Bacteria</taxon>
        <taxon>Bacillati</taxon>
        <taxon>Actinomycetota</taxon>
        <taxon>Actinomycetes</taxon>
        <taxon>Bifidobacteriales</taxon>
        <taxon>Bifidobacteriaceae</taxon>
        <taxon>Bifidobacterium</taxon>
    </lineage>
</organism>
<name>A0ABS5UQ70_9BIFI</name>
<keyword evidence="1" id="KW-0472">Membrane</keyword>
<feature type="transmembrane region" description="Helical" evidence="1">
    <location>
        <begin position="133"/>
        <end position="160"/>
    </location>
</feature>
<keyword evidence="3" id="KW-1185">Reference proteome</keyword>
<dbReference type="InterPro" id="IPR006938">
    <property type="entry name" value="DUF624"/>
</dbReference>
<feature type="transmembrane region" description="Helical" evidence="1">
    <location>
        <begin position="20"/>
        <end position="41"/>
    </location>
</feature>
<evidence type="ECO:0000256" key="1">
    <source>
        <dbReference type="SAM" id="Phobius"/>
    </source>
</evidence>
<sequence length="199" mass="21967">MTFLSPDSRLMRGLSDLVDAIWVNILMVVTSLPIVTAGAALSAGFDATRRSLAGEGGGVTRHYFRAFRANFAKATLLWLPFLIVGAGLAYAWVVLQITPLLVPKFGLTALWLIGFEWAFALQSRFDNPVGRTFVNAYVFGVTRIGYTLAMVAMDALWLGLLAACWFYMPQGLFLLVVMGYGTLTMLHVPVFERAMRAYL</sequence>
<dbReference type="RefSeq" id="WP_214358357.1">
    <property type="nucleotide sequence ID" value="NZ_JAFEJS010000006.1"/>
</dbReference>
<dbReference type="EMBL" id="JAFEJS010000006">
    <property type="protein sequence ID" value="MBT1173091.1"/>
    <property type="molecule type" value="Genomic_DNA"/>
</dbReference>
<protein>
    <submittedName>
        <fullName evidence="2">YesL family protein</fullName>
    </submittedName>
</protein>
<keyword evidence="1" id="KW-0812">Transmembrane</keyword>
<feature type="transmembrane region" description="Helical" evidence="1">
    <location>
        <begin position="172"/>
        <end position="191"/>
    </location>
</feature>
<evidence type="ECO:0000313" key="2">
    <source>
        <dbReference type="EMBL" id="MBT1173091.1"/>
    </source>
</evidence>
<feature type="transmembrane region" description="Helical" evidence="1">
    <location>
        <begin position="75"/>
        <end position="95"/>
    </location>
</feature>
<dbReference type="Pfam" id="PF04854">
    <property type="entry name" value="DUF624"/>
    <property type="match status" value="1"/>
</dbReference>
<evidence type="ECO:0000313" key="3">
    <source>
        <dbReference type="Proteomes" id="UP000773064"/>
    </source>
</evidence>
<reference evidence="2 3" key="1">
    <citation type="journal article" date="2021" name="Environ. Microbiol.">
        <title>Genetic insights into the dark matter of the mammalian gut microbiota through targeted genome reconstruction.</title>
        <authorList>
            <person name="Lugli G.A."/>
            <person name="Alessandri G."/>
            <person name="Milani C."/>
            <person name="Viappiani A."/>
            <person name="Fontana F."/>
            <person name="Tarracchini C."/>
            <person name="Mancabelli L."/>
            <person name="Argentini C."/>
            <person name="Ruiz L."/>
            <person name="Margolles A."/>
            <person name="van Sinderen D."/>
            <person name="Turroni F."/>
            <person name="Ventura M."/>
        </authorList>
    </citation>
    <scope>NUCLEOTIDE SEQUENCE [LARGE SCALE GENOMIC DNA]</scope>
    <source>
        <strain evidence="2 3">MA2</strain>
    </source>
</reference>
<proteinExistence type="predicted"/>
<comment type="caution">
    <text evidence="2">The sequence shown here is derived from an EMBL/GenBank/DDBJ whole genome shotgun (WGS) entry which is preliminary data.</text>
</comment>
<feature type="transmembrane region" description="Helical" evidence="1">
    <location>
        <begin position="101"/>
        <end position="121"/>
    </location>
</feature>
<gene>
    <name evidence="2" type="ORF">JS528_06945</name>
</gene>
<keyword evidence="1" id="KW-1133">Transmembrane helix</keyword>
<dbReference type="Proteomes" id="UP000773064">
    <property type="component" value="Unassembled WGS sequence"/>
</dbReference>
<accession>A0ABS5UQ70</accession>